<dbReference type="SUPFAM" id="SSF56747">
    <property type="entry name" value="Prim-pol domain"/>
    <property type="match status" value="1"/>
</dbReference>
<dbReference type="RefSeq" id="NP_258397.1">
    <property type="nucleotide sequence ID" value="NC_003102.1"/>
</dbReference>
<keyword evidence="3" id="KW-1185">Reference proteome</keyword>
<evidence type="ECO:0000313" key="3">
    <source>
        <dbReference type="Proteomes" id="UP000202667"/>
    </source>
</evidence>
<gene>
    <name evidence="2" type="primary">ORF129</name>
</gene>
<organismHost>
    <name type="scientific">Lepidoptera</name>
    <name type="common">moths &amp; butterflies</name>
    <dbReference type="NCBI Taxonomy" id="7088"/>
</organismHost>
<evidence type="ECO:0000313" key="2">
    <source>
        <dbReference type="EMBL" id="QHN73976.1"/>
    </source>
</evidence>
<proteinExistence type="predicted"/>
<reference evidence="2" key="2">
    <citation type="journal article" date="2019" name="Viruses">
        <title>Identification of Loci Associated with Enhanced Virulence in Spodoptera litura Nucleopolyhedrovirus Isolates Using Deep Sequencing.</title>
        <authorList>
            <person name="Zwart M.P."/>
            <person name="Ali G."/>
            <person name="Strien E.A.V."/>
            <person name="Schijlen E.G.W.M."/>
            <person name="Wang M."/>
            <person name="Werf W.V."/>
            <person name="Vlak J.M."/>
        </authorList>
    </citation>
    <scope>NUCLEOTIDE SEQUENCE</scope>
    <source>
        <strain evidence="2">G2</strain>
    </source>
</reference>
<dbReference type="EMBL" id="AF325155">
    <property type="protein sequence ID" value="AAL01811.1"/>
    <property type="molecule type" value="Genomic_DNA"/>
</dbReference>
<dbReference type="Proteomes" id="UP000202667">
    <property type="component" value="Segment"/>
</dbReference>
<name>Q91BA5_NPVST</name>
<organism evidence="1 3">
    <name type="scientific">Spodoptera litura multicapsid nucleopolyhedrovirus</name>
    <name type="common">SpltMNPV</name>
    <dbReference type="NCBI Taxonomy" id="46242"/>
    <lineage>
        <taxon>Viruses</taxon>
        <taxon>Viruses incertae sedis</taxon>
        <taxon>Naldaviricetes</taxon>
        <taxon>Lefavirales</taxon>
        <taxon>Baculoviridae</taxon>
        <taxon>Alphabaculovirus</taxon>
        <taxon>Alphabaculovirus spliturae</taxon>
    </lineage>
</organism>
<reference evidence="1 3" key="1">
    <citation type="journal article" date="2001" name="Virology">
        <title>Sequence analysis of the Spodoptera litura multicapsid nucleopolyhedrovirus genome.</title>
        <authorList>
            <person name="Pang Y."/>
            <person name="Yu J."/>
            <person name="Wang L."/>
            <person name="Hu X."/>
            <person name="Bao W."/>
            <person name="Li G."/>
            <person name="Chen C."/>
            <person name="Han H."/>
            <person name="Hu S."/>
            <person name="Yang H."/>
        </authorList>
    </citation>
    <scope>NUCLEOTIDE SEQUENCE [LARGE SCALE GENOMIC DNA]</scope>
    <source>
        <strain evidence="1 3">G2</strain>
    </source>
</reference>
<dbReference type="KEGG" id="vg:922183"/>
<dbReference type="EMBL" id="MN342245">
    <property type="protein sequence ID" value="QHN73976.1"/>
    <property type="molecule type" value="Genomic_DNA"/>
</dbReference>
<dbReference type="PIRSF" id="PIRSF016433">
    <property type="entry name" value="Viral_DNA_prim"/>
    <property type="match status" value="1"/>
</dbReference>
<dbReference type="InterPro" id="IPR016658">
    <property type="entry name" value="DNA_primase_LEF1"/>
</dbReference>
<accession>Q91BA5</accession>
<evidence type="ECO:0000313" key="1">
    <source>
        <dbReference type="EMBL" id="AAL01811.1"/>
    </source>
</evidence>
<sequence length="231" mass="27425">MNTKALKSVYTRDRVELIWNAVPYNFCRKWAFFSAHLKRWHHPDIDFTMNTFAEYIENNRITDVHVKATNDGGREWVIDVDFVESDPRRLALRMDVAAKAFKLFYKDNINRIMFTGNRGLHVWLKISTFSVHTTRDIRQRYYKVLKLNPPVRCENIKAGSFIHALDEAIESEPIKQRIKLLFSDICQDRKRLLEVLFPPVDEAVFCNLNQIRAPYSYNYKGQKFSEDYEHV</sequence>
<dbReference type="OrthoDB" id="18354at10239"/>
<protein>
    <submittedName>
        <fullName evidence="1">Late expression factor 1</fullName>
    </submittedName>
    <submittedName>
        <fullName evidence="2">Lef-1</fullName>
    </submittedName>
</protein>